<evidence type="ECO:0000256" key="3">
    <source>
        <dbReference type="ARBA" id="ARBA00022737"/>
    </source>
</evidence>
<comment type="caution">
    <text evidence="11">The sequence shown here is derived from an EMBL/GenBank/DDBJ whole genome shotgun (WGS) entry which is preliminary data.</text>
</comment>
<keyword evidence="6" id="KW-0175">Coiled coil</keyword>
<keyword evidence="4" id="KW-0547">Nucleotide-binding</keyword>
<dbReference type="PANTHER" id="PTHR23155">
    <property type="entry name" value="DISEASE RESISTANCE PROTEIN RP"/>
    <property type="match status" value="1"/>
</dbReference>
<name>A0A8T0UDQ4_PANVG</name>
<dbReference type="SUPFAM" id="SSF52047">
    <property type="entry name" value="RNI-like"/>
    <property type="match status" value="1"/>
</dbReference>
<accession>A0A8T0UDQ4</accession>
<dbReference type="GO" id="GO:0009626">
    <property type="term" value="P:plant-type hypersensitive response"/>
    <property type="evidence" value="ECO:0007669"/>
    <property type="project" value="UniProtKB-ARBA"/>
</dbReference>
<dbReference type="Gene3D" id="3.40.50.300">
    <property type="entry name" value="P-loop containing nucleotide triphosphate hydrolases"/>
    <property type="match status" value="1"/>
</dbReference>
<evidence type="ECO:0000256" key="6">
    <source>
        <dbReference type="ARBA" id="ARBA00023054"/>
    </source>
</evidence>
<sequence length="902" mass="100730">MEGGAVVSAAAGALQPVVGKLGALLGEDHKRFEPMRGDIDSLTHELDAITAFLIERSKVEDPDAQDRLWMKDVRELSYDIEGSLDEFLLRATDRSAEPDGFMEKVRSLVERTKSRHRVAREIGDLKKKAIEAAERNQSSYRAGDQPVVSATATNASIDPRALAMLEDATKLAGIDGPNGELIRLLEEYQTGHGSVHQQARVVSIVGSGGIGKTALAHQVYQAHNGGFLHRAFLSVSRNPDIKGILRSVLYQVVSPKDYEAVVKGDHVIREAGADQLITKIREYLTDKRYFFVLDDTWDLKTWNAIKDIFPMTSCGSKIISTTCIIDVAQECCRSSTNGHIYNIRPLSMEHSAQLFYRRLFNPEEKCPSQLEEISSQILEKCAGLPLAIMAISGLLSSKEKTKEQWDQVKNSIGRGLERNSSVEVISEILSLSYFDFPPHLKTCLLYLSIFPKDYTIGKEDLIRRWIAERFVHEQNGIAAYDLGERCFNDLINRSLIQPGGKDKFGEVNSCRVHDTVLDFIVSMAIEENFVTLIGVPGINPIGGNKVRRLSIQNDGQIPSGLILSSVRSLNVFGGNVEIPSLSELRLLRVLAFEDCEQLADDHLADVGNLLHLRYLKLNHAHAVTKLPQETAELQHLRALEVHGHNKIMEIPTAIYQVERLECLVTLVTDDYTILPDEIVDVKALRVLEGVNVYIHSVGFIKRLGELTNLRKLGMLFVNSDADEEWEEKYGEIVSSIYKLTQANLDSLHIHTVNEPPELLDNLSKEHPEPLGLRELVIEGDDVSGLAAWWGLLMNLQKLLFCAYERVSDEDVETLRSLSDLKYLCIHLWDAPDDPEVKAPLERAMKAHPNRPKLMNARYSVGLQYGSHQVVLKSRAAAGHITGAHPQAYELPTLVGCICEQEQ</sequence>
<evidence type="ECO:0000259" key="7">
    <source>
        <dbReference type="Pfam" id="PF00931"/>
    </source>
</evidence>
<dbReference type="InterPro" id="IPR042197">
    <property type="entry name" value="Apaf_helical"/>
</dbReference>
<dbReference type="AlphaFoldDB" id="A0A8T0UDQ4"/>
<dbReference type="CDD" id="cd14798">
    <property type="entry name" value="RX-CC_like"/>
    <property type="match status" value="1"/>
</dbReference>
<dbReference type="GO" id="GO:0043531">
    <property type="term" value="F:ADP binding"/>
    <property type="evidence" value="ECO:0007669"/>
    <property type="project" value="InterPro"/>
</dbReference>
<dbReference type="Gene3D" id="1.10.10.10">
    <property type="entry name" value="Winged helix-like DNA-binding domain superfamily/Winged helix DNA-binding domain"/>
    <property type="match status" value="1"/>
</dbReference>
<dbReference type="Pfam" id="PF18052">
    <property type="entry name" value="Rx_N"/>
    <property type="match status" value="1"/>
</dbReference>
<evidence type="ECO:0000259" key="8">
    <source>
        <dbReference type="Pfam" id="PF18052"/>
    </source>
</evidence>
<dbReference type="InterPro" id="IPR055414">
    <property type="entry name" value="LRR_R13L4/SHOC2-like"/>
</dbReference>
<evidence type="ECO:0000256" key="2">
    <source>
        <dbReference type="ARBA" id="ARBA00022614"/>
    </source>
</evidence>
<dbReference type="EMBL" id="CM029042">
    <property type="protein sequence ID" value="KAG2618884.1"/>
    <property type="molecule type" value="Genomic_DNA"/>
</dbReference>
<feature type="domain" description="Disease resistance R13L4/SHOC-2-like LRR" evidence="10">
    <location>
        <begin position="566"/>
        <end position="826"/>
    </location>
</feature>
<dbReference type="Gene3D" id="3.80.10.10">
    <property type="entry name" value="Ribonuclease Inhibitor"/>
    <property type="match status" value="1"/>
</dbReference>
<reference evidence="11" key="1">
    <citation type="submission" date="2020-05" db="EMBL/GenBank/DDBJ databases">
        <title>WGS assembly of Panicum virgatum.</title>
        <authorList>
            <person name="Lovell J.T."/>
            <person name="Jenkins J."/>
            <person name="Shu S."/>
            <person name="Juenger T.E."/>
            <person name="Schmutz J."/>
        </authorList>
    </citation>
    <scope>NUCLEOTIDE SEQUENCE</scope>
    <source>
        <strain evidence="11">AP13</strain>
    </source>
</reference>
<feature type="domain" description="Disease resistance protein winged helix" evidence="9">
    <location>
        <begin position="449"/>
        <end position="520"/>
    </location>
</feature>
<comment type="similarity">
    <text evidence="1">Belongs to the disease resistance NB-LRR family.</text>
</comment>
<evidence type="ECO:0000256" key="4">
    <source>
        <dbReference type="ARBA" id="ARBA00022741"/>
    </source>
</evidence>
<feature type="domain" description="NB-ARC" evidence="7">
    <location>
        <begin position="198"/>
        <end position="360"/>
    </location>
</feature>
<organism evidence="11 12">
    <name type="scientific">Panicum virgatum</name>
    <name type="common">Blackwell switchgrass</name>
    <dbReference type="NCBI Taxonomy" id="38727"/>
    <lineage>
        <taxon>Eukaryota</taxon>
        <taxon>Viridiplantae</taxon>
        <taxon>Streptophyta</taxon>
        <taxon>Embryophyta</taxon>
        <taxon>Tracheophyta</taxon>
        <taxon>Spermatophyta</taxon>
        <taxon>Magnoliopsida</taxon>
        <taxon>Liliopsida</taxon>
        <taxon>Poales</taxon>
        <taxon>Poaceae</taxon>
        <taxon>PACMAD clade</taxon>
        <taxon>Panicoideae</taxon>
        <taxon>Panicodae</taxon>
        <taxon>Paniceae</taxon>
        <taxon>Panicinae</taxon>
        <taxon>Panicum</taxon>
        <taxon>Panicum sect. Hiantes</taxon>
    </lineage>
</organism>
<dbReference type="InterPro" id="IPR036388">
    <property type="entry name" value="WH-like_DNA-bd_sf"/>
</dbReference>
<keyword evidence="12" id="KW-1185">Reference proteome</keyword>
<dbReference type="GO" id="GO:0042742">
    <property type="term" value="P:defense response to bacterium"/>
    <property type="evidence" value="ECO:0007669"/>
    <property type="project" value="UniProtKB-ARBA"/>
</dbReference>
<evidence type="ECO:0000313" key="11">
    <source>
        <dbReference type="EMBL" id="KAG2618884.1"/>
    </source>
</evidence>
<dbReference type="Pfam" id="PF23598">
    <property type="entry name" value="LRR_14"/>
    <property type="match status" value="1"/>
</dbReference>
<dbReference type="InterPro" id="IPR002182">
    <property type="entry name" value="NB-ARC"/>
</dbReference>
<evidence type="ECO:0000259" key="10">
    <source>
        <dbReference type="Pfam" id="PF23598"/>
    </source>
</evidence>
<dbReference type="PRINTS" id="PR00364">
    <property type="entry name" value="DISEASERSIST"/>
</dbReference>
<dbReference type="InterPro" id="IPR058922">
    <property type="entry name" value="WHD_DRP"/>
</dbReference>
<evidence type="ECO:0000256" key="5">
    <source>
        <dbReference type="ARBA" id="ARBA00022821"/>
    </source>
</evidence>
<keyword evidence="2" id="KW-0433">Leucine-rich repeat</keyword>
<dbReference type="PANTHER" id="PTHR23155:SF1107">
    <property type="entry name" value="OS08G0373000 PROTEIN"/>
    <property type="match status" value="1"/>
</dbReference>
<dbReference type="SUPFAM" id="SSF52540">
    <property type="entry name" value="P-loop containing nucleoside triphosphate hydrolases"/>
    <property type="match status" value="1"/>
</dbReference>
<dbReference type="InterPro" id="IPR027417">
    <property type="entry name" value="P-loop_NTPase"/>
</dbReference>
<dbReference type="Pfam" id="PF23559">
    <property type="entry name" value="WHD_DRP"/>
    <property type="match status" value="1"/>
</dbReference>
<dbReference type="GO" id="GO:0002758">
    <property type="term" value="P:innate immune response-activating signaling pathway"/>
    <property type="evidence" value="ECO:0007669"/>
    <property type="project" value="UniProtKB-ARBA"/>
</dbReference>
<proteinExistence type="inferred from homology"/>
<dbReference type="InterPro" id="IPR032675">
    <property type="entry name" value="LRR_dom_sf"/>
</dbReference>
<dbReference type="Pfam" id="PF00931">
    <property type="entry name" value="NB-ARC"/>
    <property type="match status" value="1"/>
</dbReference>
<dbReference type="InterPro" id="IPR044974">
    <property type="entry name" value="Disease_R_plants"/>
</dbReference>
<gene>
    <name evidence="11" type="ORF">PVAP13_3NG141370</name>
</gene>
<feature type="domain" description="Disease resistance N-terminal" evidence="8">
    <location>
        <begin position="13"/>
        <end position="100"/>
    </location>
</feature>
<keyword evidence="3" id="KW-0677">Repeat</keyword>
<keyword evidence="5" id="KW-0611">Plant defense</keyword>
<dbReference type="Proteomes" id="UP000823388">
    <property type="component" value="Chromosome 3N"/>
</dbReference>
<evidence type="ECO:0000313" key="12">
    <source>
        <dbReference type="Proteomes" id="UP000823388"/>
    </source>
</evidence>
<protein>
    <submittedName>
        <fullName evidence="11">Uncharacterized protein</fullName>
    </submittedName>
</protein>
<evidence type="ECO:0000256" key="1">
    <source>
        <dbReference type="ARBA" id="ARBA00008894"/>
    </source>
</evidence>
<evidence type="ECO:0000259" key="9">
    <source>
        <dbReference type="Pfam" id="PF23559"/>
    </source>
</evidence>
<dbReference type="Gene3D" id="1.20.5.4130">
    <property type="match status" value="1"/>
</dbReference>
<dbReference type="InterPro" id="IPR038005">
    <property type="entry name" value="RX-like_CC"/>
</dbReference>
<dbReference type="FunFam" id="1.10.10.10:FF:000322">
    <property type="entry name" value="Probable disease resistance protein At1g63360"/>
    <property type="match status" value="1"/>
</dbReference>
<dbReference type="InterPro" id="IPR041118">
    <property type="entry name" value="Rx_N"/>
</dbReference>
<dbReference type="Gene3D" id="1.10.8.430">
    <property type="entry name" value="Helical domain of apoptotic protease-activating factors"/>
    <property type="match status" value="1"/>
</dbReference>